<dbReference type="EMBL" id="JAUSZS010000003">
    <property type="protein sequence ID" value="MDQ0932689.1"/>
    <property type="molecule type" value="Genomic_DNA"/>
</dbReference>
<evidence type="ECO:0000256" key="1">
    <source>
        <dbReference type="SAM" id="MobiDB-lite"/>
    </source>
</evidence>
<evidence type="ECO:0000313" key="3">
    <source>
        <dbReference type="Proteomes" id="UP001223072"/>
    </source>
</evidence>
<accession>A0ABU0RL12</accession>
<evidence type="ECO:0000313" key="2">
    <source>
        <dbReference type="EMBL" id="MDQ0932689.1"/>
    </source>
</evidence>
<protein>
    <submittedName>
        <fullName evidence="2">Uncharacterized protein</fullName>
    </submittedName>
</protein>
<proteinExistence type="predicted"/>
<name>A0ABU0RL12_9ACTN</name>
<feature type="region of interest" description="Disordered" evidence="1">
    <location>
        <begin position="1"/>
        <end position="25"/>
    </location>
</feature>
<organism evidence="2 3">
    <name type="scientific">Streptomyces turgidiscabies</name>
    <dbReference type="NCBI Taxonomy" id="85558"/>
    <lineage>
        <taxon>Bacteria</taxon>
        <taxon>Bacillati</taxon>
        <taxon>Actinomycetota</taxon>
        <taxon>Actinomycetes</taxon>
        <taxon>Kitasatosporales</taxon>
        <taxon>Streptomycetaceae</taxon>
        <taxon>Streptomyces</taxon>
    </lineage>
</organism>
<sequence>MNERSFSRSSRNRSQSASSLSMYDCSTRNGGNSGFSATGVARSAPTSNRSFCTRVSTLTTATSSPPSATAVPITAFASLASAYAEIRRSVLATLLMSPRAVVPWSPVLV</sequence>
<reference evidence="2 3" key="1">
    <citation type="submission" date="2023-07" db="EMBL/GenBank/DDBJ databases">
        <title>Comparative genomics of wheat-associated soil bacteria to identify genetic determinants of phenazine resistance.</title>
        <authorList>
            <person name="Mouncey N."/>
        </authorList>
    </citation>
    <scope>NUCLEOTIDE SEQUENCE [LARGE SCALE GENOMIC DNA]</scope>
    <source>
        <strain evidence="2 3">W2I16</strain>
    </source>
</reference>
<gene>
    <name evidence="2" type="ORF">QFZ49_002619</name>
</gene>
<comment type="caution">
    <text evidence="2">The sequence shown here is derived from an EMBL/GenBank/DDBJ whole genome shotgun (WGS) entry which is preliminary data.</text>
</comment>
<feature type="compositionally biased region" description="Low complexity" evidence="1">
    <location>
        <begin position="7"/>
        <end position="21"/>
    </location>
</feature>
<keyword evidence="3" id="KW-1185">Reference proteome</keyword>
<dbReference type="Proteomes" id="UP001223072">
    <property type="component" value="Unassembled WGS sequence"/>
</dbReference>